<dbReference type="FunFam" id="1.25.40.10:FF:001003">
    <property type="entry name" value="AGAP000499-PA"/>
    <property type="match status" value="1"/>
</dbReference>
<proteinExistence type="predicted"/>
<name>A0A9P0CPR9_9CUCU</name>
<reference evidence="3" key="1">
    <citation type="submission" date="2022-01" db="EMBL/GenBank/DDBJ databases">
        <authorList>
            <person name="King R."/>
        </authorList>
    </citation>
    <scope>NUCLEOTIDE SEQUENCE</scope>
</reference>
<dbReference type="PANTHER" id="PTHR16091:SF3">
    <property type="entry name" value="TETRATRICOPEPTIDE REPEAT PROTEIN 17"/>
    <property type="match status" value="1"/>
</dbReference>
<dbReference type="InterPro" id="IPR011990">
    <property type="entry name" value="TPR-like_helical_dom_sf"/>
</dbReference>
<dbReference type="Pfam" id="PF13181">
    <property type="entry name" value="TPR_8"/>
    <property type="match status" value="1"/>
</dbReference>
<keyword evidence="2" id="KW-0812">Transmembrane</keyword>
<dbReference type="Proteomes" id="UP001153636">
    <property type="component" value="Chromosome 16"/>
</dbReference>
<accession>A0A9P0CPR9</accession>
<dbReference type="PANTHER" id="PTHR16091">
    <property type="entry name" value="TTC17 PROTEIN"/>
    <property type="match status" value="1"/>
</dbReference>
<evidence type="ECO:0000256" key="1">
    <source>
        <dbReference type="PROSITE-ProRule" id="PRU00339"/>
    </source>
</evidence>
<evidence type="ECO:0000313" key="3">
    <source>
        <dbReference type="EMBL" id="CAH1104378.1"/>
    </source>
</evidence>
<organism evidence="3 4">
    <name type="scientific">Psylliodes chrysocephalus</name>
    <dbReference type="NCBI Taxonomy" id="3402493"/>
    <lineage>
        <taxon>Eukaryota</taxon>
        <taxon>Metazoa</taxon>
        <taxon>Ecdysozoa</taxon>
        <taxon>Arthropoda</taxon>
        <taxon>Hexapoda</taxon>
        <taxon>Insecta</taxon>
        <taxon>Pterygota</taxon>
        <taxon>Neoptera</taxon>
        <taxon>Endopterygota</taxon>
        <taxon>Coleoptera</taxon>
        <taxon>Polyphaga</taxon>
        <taxon>Cucujiformia</taxon>
        <taxon>Chrysomeloidea</taxon>
        <taxon>Chrysomelidae</taxon>
        <taxon>Galerucinae</taxon>
        <taxon>Alticini</taxon>
        <taxon>Psylliodes</taxon>
    </lineage>
</organism>
<dbReference type="GO" id="GO:0030041">
    <property type="term" value="P:actin filament polymerization"/>
    <property type="evidence" value="ECO:0007669"/>
    <property type="project" value="TreeGrafter"/>
</dbReference>
<feature type="transmembrane region" description="Helical" evidence="2">
    <location>
        <begin position="7"/>
        <end position="24"/>
    </location>
</feature>
<dbReference type="GO" id="GO:0015629">
    <property type="term" value="C:actin cytoskeleton"/>
    <property type="evidence" value="ECO:0007669"/>
    <property type="project" value="TreeGrafter"/>
</dbReference>
<feature type="repeat" description="TPR" evidence="1">
    <location>
        <begin position="179"/>
        <end position="212"/>
    </location>
</feature>
<dbReference type="GO" id="GO:0005737">
    <property type="term" value="C:cytoplasm"/>
    <property type="evidence" value="ECO:0007669"/>
    <property type="project" value="TreeGrafter"/>
</dbReference>
<gene>
    <name evidence="3" type="ORF">PSYICH_LOCUS5182</name>
</gene>
<feature type="transmembrane region" description="Helical" evidence="2">
    <location>
        <begin position="301"/>
        <end position="324"/>
    </location>
</feature>
<dbReference type="EMBL" id="OV651828">
    <property type="protein sequence ID" value="CAH1104378.1"/>
    <property type="molecule type" value="Genomic_DNA"/>
</dbReference>
<keyword evidence="2" id="KW-0472">Membrane</keyword>
<dbReference type="PROSITE" id="PS50005">
    <property type="entry name" value="TPR"/>
    <property type="match status" value="2"/>
</dbReference>
<keyword evidence="1" id="KW-0802">TPR repeat</keyword>
<dbReference type="SUPFAM" id="SSF48452">
    <property type="entry name" value="TPR-like"/>
    <property type="match status" value="1"/>
</dbReference>
<feature type="repeat" description="TPR" evidence="1">
    <location>
        <begin position="250"/>
        <end position="283"/>
    </location>
</feature>
<evidence type="ECO:0000256" key="2">
    <source>
        <dbReference type="SAM" id="Phobius"/>
    </source>
</evidence>
<dbReference type="SMART" id="SM00028">
    <property type="entry name" value="TPR"/>
    <property type="match status" value="3"/>
</dbReference>
<protein>
    <recommendedName>
        <fullName evidence="5">Tetratricopeptide repeat protein 17</fullName>
    </recommendedName>
</protein>
<dbReference type="InterPro" id="IPR019734">
    <property type="entry name" value="TPR_rpt"/>
</dbReference>
<evidence type="ECO:0008006" key="5">
    <source>
        <dbReference type="Google" id="ProtNLM"/>
    </source>
</evidence>
<keyword evidence="4" id="KW-1185">Reference proteome</keyword>
<dbReference type="AlphaFoldDB" id="A0A9P0CPR9"/>
<dbReference type="InterPro" id="IPR052630">
    <property type="entry name" value="TTC17"/>
</dbReference>
<dbReference type="Gene3D" id="1.25.40.10">
    <property type="entry name" value="Tetratricopeptide repeat domain"/>
    <property type="match status" value="1"/>
</dbReference>
<evidence type="ECO:0000313" key="4">
    <source>
        <dbReference type="Proteomes" id="UP001153636"/>
    </source>
</evidence>
<sequence>MCRDFKILIIFSYILCFKVFYINSKRSQLWKLSPDKTKIIKGTDPQPLLYPKEFSGKHSITGDPLFDIVDTERYGNSWIKHPQQSCLDCVEEQENDTHSKLSNGQFSETLDCGKPVNFTYFDNLVGVMNRNRHPVVPEPQAVLYFTKNFGKSKPDVKNFDIDALERRLKKAKRERPKSIQLYNQIGNFWRIKGDASKAIECFRRALAASPHNAEVLLSLARMLFSLQYLDDAIYLTRRSLEVQTPEKGAWQQYFTLGEIFKAYGHYQEASIHLRHTLELNPKFEPAHLALQEMEAIPTATIHMYTLVIIVCLVLGVLLVILSSVDNSEDIKPQRHFNKAMAMRSLKGISMTAKRCKRTY</sequence>
<dbReference type="OrthoDB" id="79426at2759"/>
<keyword evidence="2" id="KW-1133">Transmembrane helix</keyword>